<dbReference type="OrthoDB" id="2690153at2759"/>
<keyword evidence="2" id="KW-0285">Flavoprotein</keyword>
<accession>A0A9P4HYN6</accession>
<dbReference type="Gene3D" id="3.50.50.60">
    <property type="entry name" value="FAD/NAD(P)-binding domain"/>
    <property type="match status" value="1"/>
</dbReference>
<dbReference type="GO" id="GO:0016709">
    <property type="term" value="F:oxidoreductase activity, acting on paired donors, with incorporation or reduction of molecular oxygen, NAD(P)H as one donor, and incorporation of one atom of oxygen"/>
    <property type="evidence" value="ECO:0007669"/>
    <property type="project" value="UniProtKB-ARBA"/>
</dbReference>
<evidence type="ECO:0000256" key="4">
    <source>
        <dbReference type="ARBA" id="ARBA00023002"/>
    </source>
</evidence>
<gene>
    <name evidence="6" type="ORF">K490DRAFT_6186</name>
</gene>
<dbReference type="PANTHER" id="PTHR43004:SF19">
    <property type="entry name" value="BINDING MONOOXYGENASE, PUTATIVE (JCVI)-RELATED"/>
    <property type="match status" value="1"/>
</dbReference>
<dbReference type="Proteomes" id="UP000799776">
    <property type="component" value="Unassembled WGS sequence"/>
</dbReference>
<evidence type="ECO:0000313" key="7">
    <source>
        <dbReference type="Proteomes" id="UP000799776"/>
    </source>
</evidence>
<evidence type="ECO:0000256" key="1">
    <source>
        <dbReference type="ARBA" id="ARBA00001974"/>
    </source>
</evidence>
<dbReference type="Pfam" id="PF21274">
    <property type="entry name" value="Rng_hyd_C"/>
    <property type="match status" value="1"/>
</dbReference>
<dbReference type="AlphaFoldDB" id="A0A9P4HYN6"/>
<feature type="domain" description="FAD-binding" evidence="5">
    <location>
        <begin position="1"/>
        <end position="359"/>
    </location>
</feature>
<dbReference type="PRINTS" id="PR00420">
    <property type="entry name" value="RNGMNOXGNASE"/>
</dbReference>
<dbReference type="InterPro" id="IPR050641">
    <property type="entry name" value="RIFMO-like"/>
</dbReference>
<dbReference type="PANTHER" id="PTHR43004">
    <property type="entry name" value="TRK SYSTEM POTASSIUM UPTAKE PROTEIN"/>
    <property type="match status" value="1"/>
</dbReference>
<comment type="caution">
    <text evidence="6">The sequence shown here is derived from an EMBL/GenBank/DDBJ whole genome shotgun (WGS) entry which is preliminary data.</text>
</comment>
<evidence type="ECO:0000313" key="6">
    <source>
        <dbReference type="EMBL" id="KAF2087996.1"/>
    </source>
</evidence>
<reference evidence="6" key="1">
    <citation type="journal article" date="2020" name="Stud. Mycol.">
        <title>101 Dothideomycetes genomes: a test case for predicting lifestyles and emergence of pathogens.</title>
        <authorList>
            <person name="Haridas S."/>
            <person name="Albert R."/>
            <person name="Binder M."/>
            <person name="Bloem J."/>
            <person name="Labutti K."/>
            <person name="Salamov A."/>
            <person name="Andreopoulos B."/>
            <person name="Baker S."/>
            <person name="Barry K."/>
            <person name="Bills G."/>
            <person name="Bluhm B."/>
            <person name="Cannon C."/>
            <person name="Castanera R."/>
            <person name="Culley D."/>
            <person name="Daum C."/>
            <person name="Ezra D."/>
            <person name="Gonzalez J."/>
            <person name="Henrissat B."/>
            <person name="Kuo A."/>
            <person name="Liang C."/>
            <person name="Lipzen A."/>
            <person name="Lutzoni F."/>
            <person name="Magnuson J."/>
            <person name="Mondo S."/>
            <person name="Nolan M."/>
            <person name="Ohm R."/>
            <person name="Pangilinan J."/>
            <person name="Park H.-J."/>
            <person name="Ramirez L."/>
            <person name="Alfaro M."/>
            <person name="Sun H."/>
            <person name="Tritt A."/>
            <person name="Yoshinaga Y."/>
            <person name="Zwiers L.-H."/>
            <person name="Turgeon B."/>
            <person name="Goodwin S."/>
            <person name="Spatafora J."/>
            <person name="Crous P."/>
            <person name="Grigoriev I."/>
        </authorList>
    </citation>
    <scope>NUCLEOTIDE SEQUENCE</scope>
    <source>
        <strain evidence="6">CBS 121410</strain>
    </source>
</reference>
<feature type="non-terminal residue" evidence="6">
    <location>
        <position position="1"/>
    </location>
</feature>
<dbReference type="EMBL" id="ML978718">
    <property type="protein sequence ID" value="KAF2087996.1"/>
    <property type="molecule type" value="Genomic_DNA"/>
</dbReference>
<dbReference type="InterPro" id="IPR002938">
    <property type="entry name" value="FAD-bd"/>
</dbReference>
<feature type="non-terminal residue" evidence="6">
    <location>
        <position position="531"/>
    </location>
</feature>
<keyword evidence="4" id="KW-0560">Oxidoreductase</keyword>
<dbReference type="SUPFAM" id="SSF51905">
    <property type="entry name" value="FAD/NAD(P)-binding domain"/>
    <property type="match status" value="1"/>
</dbReference>
<keyword evidence="3" id="KW-0274">FAD</keyword>
<proteinExistence type="predicted"/>
<name>A0A9P4HYN6_9PEZI</name>
<dbReference type="Gene3D" id="3.30.9.10">
    <property type="entry name" value="D-Amino Acid Oxidase, subunit A, domain 2"/>
    <property type="match status" value="1"/>
</dbReference>
<protein>
    <recommendedName>
        <fullName evidence="5">FAD-binding domain-containing protein</fullName>
    </recommendedName>
</protein>
<sequence length="531" mass="59149">PVLIVGSSMVGMTLSTLLAKHGVRGCITVERHASTAIHPRAALFMPRSMEIYRELGLYEEMRAESAKYYDEKAGIVDVESLAGKFIQSWMNNINEGIEKLSPTGRLFLTQNMFEPILHHQAISDGAQLRFSTEMLSFSQDDSGVTALVRNIDTGEKNLIRASYMVACDGSRSHVRDQLCIEVKGYGLLSHALTIYFRADVERFIRGKYNGVIYINNEKLRGFIRIDKTGKQGFLVVISAGPKGTEESRFPADDITDERAAELLRAAIGADVPFDIDLIHKWRAVCDCAERFSKGRVLLAGDAAHTVTPHGGFGGNTGIQDAHNLAWKLAAVLRGEAGRALVEETYNDERHPIGQKTVDQVFVRFIRRSAPELRQQFEASLEDELPDPYMELGYRYHSRALMTEELGDVTEDPATSVARPGSMARHVHVDADGRTNIPIADLLKGTFVLLTGPAAGEWEGAGQQLSKEKGLPYIKTYRVRSREFEQRYNISSEGFVLVRPDAFVAWTVWAKPDTESPAIDTLRSVMRRILCL</sequence>
<evidence type="ECO:0000259" key="5">
    <source>
        <dbReference type="Pfam" id="PF01494"/>
    </source>
</evidence>
<organism evidence="6 7">
    <name type="scientific">Saccharata proteae CBS 121410</name>
    <dbReference type="NCBI Taxonomy" id="1314787"/>
    <lineage>
        <taxon>Eukaryota</taxon>
        <taxon>Fungi</taxon>
        <taxon>Dikarya</taxon>
        <taxon>Ascomycota</taxon>
        <taxon>Pezizomycotina</taxon>
        <taxon>Dothideomycetes</taxon>
        <taxon>Dothideomycetes incertae sedis</taxon>
        <taxon>Botryosphaeriales</taxon>
        <taxon>Saccharataceae</taxon>
        <taxon>Saccharata</taxon>
    </lineage>
</organism>
<dbReference type="InterPro" id="IPR036188">
    <property type="entry name" value="FAD/NAD-bd_sf"/>
</dbReference>
<keyword evidence="7" id="KW-1185">Reference proteome</keyword>
<dbReference type="Pfam" id="PF01494">
    <property type="entry name" value="FAD_binding_3"/>
    <property type="match status" value="1"/>
</dbReference>
<evidence type="ECO:0000256" key="3">
    <source>
        <dbReference type="ARBA" id="ARBA00022827"/>
    </source>
</evidence>
<comment type="cofactor">
    <cofactor evidence="1">
        <name>FAD</name>
        <dbReference type="ChEBI" id="CHEBI:57692"/>
    </cofactor>
</comment>
<dbReference type="GO" id="GO:0071949">
    <property type="term" value="F:FAD binding"/>
    <property type="evidence" value="ECO:0007669"/>
    <property type="project" value="InterPro"/>
</dbReference>
<dbReference type="Gene3D" id="3.40.30.120">
    <property type="match status" value="1"/>
</dbReference>
<evidence type="ECO:0000256" key="2">
    <source>
        <dbReference type="ARBA" id="ARBA00022630"/>
    </source>
</evidence>